<dbReference type="PANTHER" id="PTHR46082">
    <property type="entry name" value="ATP/GTP-BINDING PROTEIN-RELATED"/>
    <property type="match status" value="1"/>
</dbReference>
<feature type="repeat" description="ANK" evidence="2">
    <location>
        <begin position="972"/>
        <end position="1004"/>
    </location>
</feature>
<evidence type="ECO:0000256" key="1">
    <source>
        <dbReference type="ARBA" id="ARBA00022737"/>
    </source>
</evidence>
<evidence type="ECO:0000313" key="6">
    <source>
        <dbReference type="EMBL" id="KAF4977269.1"/>
    </source>
</evidence>
<dbReference type="PANTHER" id="PTHR46082:SF11">
    <property type="entry name" value="AAA+ ATPASE DOMAIN-CONTAINING PROTEIN-RELATED"/>
    <property type="match status" value="1"/>
</dbReference>
<dbReference type="OrthoDB" id="194358at2759"/>
<feature type="repeat" description="ANK" evidence="2">
    <location>
        <begin position="1041"/>
        <end position="1073"/>
    </location>
</feature>
<dbReference type="InterPro" id="IPR027417">
    <property type="entry name" value="P-loop_NTPase"/>
</dbReference>
<evidence type="ECO:0000313" key="7">
    <source>
        <dbReference type="Proteomes" id="UP000635477"/>
    </source>
</evidence>
<dbReference type="GO" id="GO:0003824">
    <property type="term" value="F:catalytic activity"/>
    <property type="evidence" value="ECO:0007669"/>
    <property type="project" value="InterPro"/>
</dbReference>
<dbReference type="InterPro" id="IPR036770">
    <property type="entry name" value="Ankyrin_rpt-contain_sf"/>
</dbReference>
<dbReference type="Pfam" id="PF24883">
    <property type="entry name" value="NPHP3_N"/>
    <property type="match status" value="1"/>
</dbReference>
<feature type="repeat" description="ANK" evidence="2">
    <location>
        <begin position="1175"/>
        <end position="1207"/>
    </location>
</feature>
<dbReference type="InterPro" id="IPR000845">
    <property type="entry name" value="Nucleoside_phosphorylase_d"/>
</dbReference>
<dbReference type="InterPro" id="IPR002110">
    <property type="entry name" value="Ankyrin_rpt"/>
</dbReference>
<evidence type="ECO:0000259" key="5">
    <source>
        <dbReference type="Pfam" id="PF24883"/>
    </source>
</evidence>
<gene>
    <name evidence="6" type="ORF">FZEAL_6157</name>
</gene>
<evidence type="ECO:0000259" key="4">
    <source>
        <dbReference type="Pfam" id="PF01048"/>
    </source>
</evidence>
<feature type="repeat" description="ANK" evidence="2">
    <location>
        <begin position="1008"/>
        <end position="1040"/>
    </location>
</feature>
<evidence type="ECO:0008006" key="8">
    <source>
        <dbReference type="Google" id="ProtNLM"/>
    </source>
</evidence>
<reference evidence="6" key="2">
    <citation type="submission" date="2020-05" db="EMBL/GenBank/DDBJ databases">
        <authorList>
            <person name="Kim H.-S."/>
            <person name="Proctor R.H."/>
            <person name="Brown D.W."/>
        </authorList>
    </citation>
    <scope>NUCLEOTIDE SEQUENCE</scope>
    <source>
        <strain evidence="6">NRRL 22465</strain>
    </source>
</reference>
<dbReference type="EMBL" id="JABEYC010000448">
    <property type="protein sequence ID" value="KAF4977269.1"/>
    <property type="molecule type" value="Genomic_DNA"/>
</dbReference>
<feature type="compositionally biased region" description="Basic and acidic residues" evidence="3">
    <location>
        <begin position="1"/>
        <end position="12"/>
    </location>
</feature>
<dbReference type="Gene3D" id="3.40.50.300">
    <property type="entry name" value="P-loop containing nucleotide triphosphate hydrolases"/>
    <property type="match status" value="1"/>
</dbReference>
<sequence length="1275" mass="142194">MEGKHPREDDYSQRSPPPSLKRRKTFHLGLENALPPDQYTVAWICALYTERAAACAMLDEVHGDLPGHLNDKNSYTLGSIEQHNIVIACLPEAGYGTNNASRVLTELMRTFSSIRIGLMVGIAGGVPTRADLRLGDVVVGSRVMEYELGKIVGDGKVERKATPKIPDQLLLTLVSNIRSRHELDPSRVPSILREKMEYHTEYNRPSTPDRLFVKTYAHPSLTSDCTTCDQSKLAPRSTRVTNDPTIHYGAIASGNKVVKDATARDDLARELDVICFEMEAAGLMDVLPCLPIRGICDYSDSHKAKEWQRYAAATAAAYARELLEVLPAPKVTGKLRGANDLLDEAPQDASLERRQRLMESLRFDQIDSRRTTIKTAHGKTCDWFLKLAEYQQWLNPRNQAQHHGFLWLRGKPGAGKSTIMKFIYLKTKRTTRQQDTITASFFFNARGEYLEKSIGGMYRSLLLQLLEGFPDLQQVFDDTDLVPKGHNGCPSLNVLKDLLHDAVSRLGKRSFTCFVDALDECDEQQAMDMIQYFEDLAEDCTMKGVRLRICFSSRHYPYIHIRRGLQLTLENQLGHDEDLSKYVESYLRIRDQTLVLELQPHLVEKASGVFLWVILVVDILNKENRKGRLALKKRLAEVPAGLSELFKDILERDTSNKNDLLLSVLWILYAKRPLQPKEFYHALWSGSMLEGRADPEIPDVTVSDAQECIESHVITSSKGLAEITKAKQPTVQFIHESVRDFLIKDGGLRDLWPDLVFDRDSPSHDKLKQCCSLYISQPSVIDCVGGLSPDHNRIEWKSQTAEISKGLPFLEYASEHVLYHADAAAKAVPQEEFLSGFSVSRWIDLANRFEKHKIRRFSQNASLLYLLAERGFSELIRTRLRADPRIDVRGERYQYPLFAALAIGNRDAVAALLELPSTVCDGVDIMEGFGHRQDLSAYEDRTPLSWAAQEGLTGIVKVLLSKGADANEEDLGGQTPLVRASKHGYHAVSMLLLSHGADITEVAKSDSNGLTPLVYASLNGHHAFVMSLIKEGLDIKASHTDAAAPLWIVANSGLEDLTRQLLESGADPNARISSMSAQAPLYSVSKSGHVAVARLLIEKGADVNTCAYNGKSALCAATEGNHLEMVQLLINKGAHVNLRGEMVLLPLIEAMRLNNDAIARYLIERGADIEGRGEHNRTPLHAASENGNITAMQLLLDHGANIETRNDSNETPLHLASAGGNVQVVQLLLDRGANIEARDQSNQRPLHLASARYRLEVVQLLLDHEENIETRNESI</sequence>
<feature type="region of interest" description="Disordered" evidence="3">
    <location>
        <begin position="1"/>
        <end position="22"/>
    </location>
</feature>
<name>A0A8H4UI92_9HYPO</name>
<reference evidence="6" key="1">
    <citation type="journal article" date="2020" name="BMC Genomics">
        <title>Correction to: Identification and distribution of gene clusters required for synthesis of sphingolipid metabolism inhibitors in diverse species of the filamentous fungus Fusarium.</title>
        <authorList>
            <person name="Kim H.S."/>
            <person name="Lohmar J.M."/>
            <person name="Busman M."/>
            <person name="Brown D.W."/>
            <person name="Naumann T.A."/>
            <person name="Divon H.H."/>
            <person name="Lysoe E."/>
            <person name="Uhlig S."/>
            <person name="Proctor R.H."/>
        </authorList>
    </citation>
    <scope>NUCLEOTIDE SEQUENCE</scope>
    <source>
        <strain evidence="6">NRRL 22465</strain>
    </source>
</reference>
<dbReference type="SUPFAM" id="SSF52540">
    <property type="entry name" value="P-loop containing nucleoside triphosphate hydrolases"/>
    <property type="match status" value="1"/>
</dbReference>
<feature type="domain" description="Nephrocystin 3-like N-terminal" evidence="5">
    <location>
        <begin position="380"/>
        <end position="554"/>
    </location>
</feature>
<feature type="repeat" description="ANK" evidence="2">
    <location>
        <begin position="939"/>
        <end position="971"/>
    </location>
</feature>
<dbReference type="PROSITE" id="PS50088">
    <property type="entry name" value="ANK_REPEAT"/>
    <property type="match status" value="9"/>
</dbReference>
<feature type="repeat" description="ANK" evidence="2">
    <location>
        <begin position="1076"/>
        <end position="1108"/>
    </location>
</feature>
<keyword evidence="2" id="KW-0040">ANK repeat</keyword>
<keyword evidence="1" id="KW-0677">Repeat</keyword>
<dbReference type="AlphaFoldDB" id="A0A8H4UI92"/>
<dbReference type="SMART" id="SM00248">
    <property type="entry name" value="ANK"/>
    <property type="match status" value="12"/>
</dbReference>
<dbReference type="Pfam" id="PF01048">
    <property type="entry name" value="PNP_UDP_1"/>
    <property type="match status" value="1"/>
</dbReference>
<protein>
    <recommendedName>
        <fullName evidence="8">Nucleoside phosphorylase domain-containing protein</fullName>
    </recommendedName>
</protein>
<keyword evidence="7" id="KW-1185">Reference proteome</keyword>
<dbReference type="InterPro" id="IPR056884">
    <property type="entry name" value="NPHP3-like_N"/>
</dbReference>
<comment type="caution">
    <text evidence="6">The sequence shown here is derived from an EMBL/GenBank/DDBJ whole genome shotgun (WGS) entry which is preliminary data.</text>
</comment>
<dbReference type="PRINTS" id="PR01415">
    <property type="entry name" value="ANKYRIN"/>
</dbReference>
<feature type="repeat" description="ANK" evidence="2">
    <location>
        <begin position="1208"/>
        <end position="1240"/>
    </location>
</feature>
<dbReference type="SUPFAM" id="SSF53167">
    <property type="entry name" value="Purine and uridine phosphorylases"/>
    <property type="match status" value="1"/>
</dbReference>
<dbReference type="Gene3D" id="3.40.50.1580">
    <property type="entry name" value="Nucleoside phosphorylase domain"/>
    <property type="match status" value="1"/>
</dbReference>
<feature type="repeat" description="ANK" evidence="2">
    <location>
        <begin position="1241"/>
        <end position="1273"/>
    </location>
</feature>
<dbReference type="Pfam" id="PF13637">
    <property type="entry name" value="Ank_4"/>
    <property type="match status" value="1"/>
</dbReference>
<dbReference type="Pfam" id="PF12796">
    <property type="entry name" value="Ank_2"/>
    <property type="match status" value="3"/>
</dbReference>
<accession>A0A8H4UI92</accession>
<feature type="repeat" description="ANK" evidence="2">
    <location>
        <begin position="1109"/>
        <end position="1141"/>
    </location>
</feature>
<dbReference type="InterPro" id="IPR053137">
    <property type="entry name" value="NLR-like"/>
</dbReference>
<dbReference type="InterPro" id="IPR035994">
    <property type="entry name" value="Nucleoside_phosphorylase_sf"/>
</dbReference>
<dbReference type="SUPFAM" id="SSF48403">
    <property type="entry name" value="Ankyrin repeat"/>
    <property type="match status" value="1"/>
</dbReference>
<dbReference type="GO" id="GO:0009116">
    <property type="term" value="P:nucleoside metabolic process"/>
    <property type="evidence" value="ECO:0007669"/>
    <property type="project" value="InterPro"/>
</dbReference>
<dbReference type="Gene3D" id="1.25.40.20">
    <property type="entry name" value="Ankyrin repeat-containing domain"/>
    <property type="match status" value="4"/>
</dbReference>
<evidence type="ECO:0000256" key="3">
    <source>
        <dbReference type="SAM" id="MobiDB-lite"/>
    </source>
</evidence>
<dbReference type="Proteomes" id="UP000635477">
    <property type="component" value="Unassembled WGS sequence"/>
</dbReference>
<organism evidence="6 7">
    <name type="scientific">Fusarium zealandicum</name>
    <dbReference type="NCBI Taxonomy" id="1053134"/>
    <lineage>
        <taxon>Eukaryota</taxon>
        <taxon>Fungi</taxon>
        <taxon>Dikarya</taxon>
        <taxon>Ascomycota</taxon>
        <taxon>Pezizomycotina</taxon>
        <taxon>Sordariomycetes</taxon>
        <taxon>Hypocreomycetidae</taxon>
        <taxon>Hypocreales</taxon>
        <taxon>Nectriaceae</taxon>
        <taxon>Fusarium</taxon>
        <taxon>Fusarium staphyleae species complex</taxon>
    </lineage>
</organism>
<dbReference type="PROSITE" id="PS50297">
    <property type="entry name" value="ANK_REP_REGION"/>
    <property type="match status" value="8"/>
</dbReference>
<proteinExistence type="predicted"/>
<evidence type="ECO:0000256" key="2">
    <source>
        <dbReference type="PROSITE-ProRule" id="PRU00023"/>
    </source>
</evidence>
<feature type="domain" description="Nucleoside phosphorylase" evidence="4">
    <location>
        <begin position="43"/>
        <end position="319"/>
    </location>
</feature>